<name>A0A922DNB4_CARIL</name>
<feature type="region of interest" description="Disordered" evidence="2">
    <location>
        <begin position="1"/>
        <end position="20"/>
    </location>
</feature>
<keyword evidence="1" id="KW-0677">Repeat</keyword>
<dbReference type="PANTHER" id="PTHR47186:SF54">
    <property type="entry name" value="DISEASE RESISTANCE RPP13-LIKE PROTEIN 4"/>
    <property type="match status" value="1"/>
</dbReference>
<protein>
    <recommendedName>
        <fullName evidence="3">Disease resistance R13L4/SHOC-2-like LRR domain-containing protein</fullName>
    </recommendedName>
</protein>
<sequence>MTTAQTPSGGDSSSPKESEAYKDFHRRLHPHNCISFSNSSFYSKIQTIYEAMDDENKFFLSCIAMLSENEVVKRRLLTNWWVGEEKLLKKTASTEEKTPEEKETDEKTPEELVDEILDKFREKGLIEPAEKLGKGRVKNYRMHPLVRSAVIALSGNKFFVFNNDGILTANISESNRACIIKYQPENRPENWKMENIDTIFNVSEPFPDLNLQQLTKKKDSILGGEWLSRMKNVKVLYLGRWLRSPAYHIEVESDDFLSGLKSMKGLRLLSLQGISNISKIPNAIGRLKNLIIMDVKECHNLEALPNDVSLLHNLTYLDVSNCHILDRMPKGISSLSKLQVFKGFVIAAEPSSDSGGALAELAGLKELWKLSIIANSNHFPTVTDLDTLHGLPKLRNLAIAWESKQGSHGTKGLTSVDQTSQALLPPKDLEKLGLQGFPKPKMPYWLVGASKSLCPEKLYIKGGMLKTLGNEPQESVKTLCLKFLSDLKTDWKELQDKFPSMVYLEKVKCPRVTLCPCDEDGVWLKSQLELELVLQTNSSRDELELELFFFLNKI</sequence>
<evidence type="ECO:0000256" key="2">
    <source>
        <dbReference type="SAM" id="MobiDB-lite"/>
    </source>
</evidence>
<dbReference type="EMBL" id="CM031835">
    <property type="protein sequence ID" value="KAG6687416.1"/>
    <property type="molecule type" value="Genomic_DNA"/>
</dbReference>
<evidence type="ECO:0000313" key="5">
    <source>
        <dbReference type="Proteomes" id="UP000811246"/>
    </source>
</evidence>
<dbReference type="Pfam" id="PF23598">
    <property type="entry name" value="LRR_14"/>
    <property type="match status" value="1"/>
</dbReference>
<dbReference type="AlphaFoldDB" id="A0A922DNB4"/>
<accession>A0A922DNB4</accession>
<dbReference type="InterPro" id="IPR055414">
    <property type="entry name" value="LRR_R13L4/SHOC2-like"/>
</dbReference>
<organism evidence="4 5">
    <name type="scientific">Carya illinoinensis</name>
    <name type="common">Pecan</name>
    <dbReference type="NCBI Taxonomy" id="32201"/>
    <lineage>
        <taxon>Eukaryota</taxon>
        <taxon>Viridiplantae</taxon>
        <taxon>Streptophyta</taxon>
        <taxon>Embryophyta</taxon>
        <taxon>Tracheophyta</taxon>
        <taxon>Spermatophyta</taxon>
        <taxon>Magnoliopsida</taxon>
        <taxon>eudicotyledons</taxon>
        <taxon>Gunneridae</taxon>
        <taxon>Pentapetalae</taxon>
        <taxon>rosids</taxon>
        <taxon>fabids</taxon>
        <taxon>Fagales</taxon>
        <taxon>Juglandaceae</taxon>
        <taxon>Carya</taxon>
    </lineage>
</organism>
<proteinExistence type="predicted"/>
<dbReference type="PANTHER" id="PTHR47186">
    <property type="entry name" value="LEUCINE-RICH REPEAT-CONTAINING PROTEIN 57"/>
    <property type="match status" value="1"/>
</dbReference>
<feature type="domain" description="Disease resistance R13L4/SHOC-2-like LRR" evidence="3">
    <location>
        <begin position="227"/>
        <end position="449"/>
    </location>
</feature>
<evidence type="ECO:0000259" key="3">
    <source>
        <dbReference type="Pfam" id="PF23598"/>
    </source>
</evidence>
<dbReference type="Proteomes" id="UP000811246">
    <property type="component" value="Chromosome 11"/>
</dbReference>
<reference evidence="4" key="1">
    <citation type="submission" date="2021-01" db="EMBL/GenBank/DDBJ databases">
        <authorList>
            <person name="Lovell J.T."/>
            <person name="Bentley N."/>
            <person name="Bhattarai G."/>
            <person name="Jenkins J.W."/>
            <person name="Sreedasyam A."/>
            <person name="Alarcon Y."/>
            <person name="Bock C."/>
            <person name="Boston L."/>
            <person name="Carlson J."/>
            <person name="Cervantes K."/>
            <person name="Clermont K."/>
            <person name="Krom N."/>
            <person name="Kubenka K."/>
            <person name="Mamidi S."/>
            <person name="Mattison C."/>
            <person name="Monteros M."/>
            <person name="Pisani C."/>
            <person name="Plott C."/>
            <person name="Rajasekar S."/>
            <person name="Rhein H.S."/>
            <person name="Rohla C."/>
            <person name="Song M."/>
            <person name="Hilaire R.S."/>
            <person name="Shu S."/>
            <person name="Wells L."/>
            <person name="Wang X."/>
            <person name="Webber J."/>
            <person name="Heerema R.J."/>
            <person name="Klein P."/>
            <person name="Conner P."/>
            <person name="Grauke L."/>
            <person name="Grimwood J."/>
            <person name="Schmutz J."/>
            <person name="Randall J.J."/>
        </authorList>
    </citation>
    <scope>NUCLEOTIDE SEQUENCE</scope>
    <source>
        <tissue evidence="4">Leaf</tissue>
    </source>
</reference>
<feature type="region of interest" description="Disordered" evidence="2">
    <location>
        <begin position="91"/>
        <end position="110"/>
    </location>
</feature>
<comment type="caution">
    <text evidence="4">The sequence shown here is derived from an EMBL/GenBank/DDBJ whole genome shotgun (WGS) entry which is preliminary data.</text>
</comment>
<gene>
    <name evidence="4" type="ORF">I3842_11G070200</name>
</gene>
<feature type="compositionally biased region" description="Polar residues" evidence="2">
    <location>
        <begin position="1"/>
        <end position="13"/>
    </location>
</feature>
<evidence type="ECO:0000256" key="1">
    <source>
        <dbReference type="ARBA" id="ARBA00022737"/>
    </source>
</evidence>
<evidence type="ECO:0000313" key="4">
    <source>
        <dbReference type="EMBL" id="KAG6687416.1"/>
    </source>
</evidence>